<evidence type="ECO:0000256" key="2">
    <source>
        <dbReference type="PIRSR" id="PIRSR000390-2"/>
    </source>
</evidence>
<keyword evidence="2 3" id="KW-0663">Pyridoxal phosphate</keyword>
<reference evidence="4" key="1">
    <citation type="journal article" date="2020" name="mSystems">
        <title>Genome- and Community-Level Interaction Insights into Carbon Utilization and Element Cycling Functions of Hydrothermarchaeota in Hydrothermal Sediment.</title>
        <authorList>
            <person name="Zhou Z."/>
            <person name="Liu Y."/>
            <person name="Xu W."/>
            <person name="Pan J."/>
            <person name="Luo Z.H."/>
            <person name="Li M."/>
        </authorList>
    </citation>
    <scope>NUCLEOTIDE SEQUENCE [LARGE SCALE GENOMIC DNA]</scope>
    <source>
        <strain evidence="4">SpSt-488</strain>
    </source>
</reference>
<feature type="active site" description="Proton acceptor" evidence="1">
    <location>
        <position position="188"/>
    </location>
</feature>
<dbReference type="PANTHER" id="PTHR30244">
    <property type="entry name" value="TRANSAMINASE"/>
    <property type="match status" value="1"/>
</dbReference>
<dbReference type="GO" id="GO:0008483">
    <property type="term" value="F:transaminase activity"/>
    <property type="evidence" value="ECO:0007669"/>
    <property type="project" value="UniProtKB-KW"/>
</dbReference>
<evidence type="ECO:0000256" key="1">
    <source>
        <dbReference type="PIRSR" id="PIRSR000390-1"/>
    </source>
</evidence>
<proteinExistence type="inferred from homology"/>
<dbReference type="InterPro" id="IPR000653">
    <property type="entry name" value="DegT/StrS_aminotransferase"/>
</dbReference>
<comment type="caution">
    <text evidence="4">The sequence shown here is derived from an EMBL/GenBank/DDBJ whole genome shotgun (WGS) entry which is preliminary data.</text>
</comment>
<dbReference type="EMBL" id="DSUT01000091">
    <property type="protein sequence ID" value="HGK28194.1"/>
    <property type="molecule type" value="Genomic_DNA"/>
</dbReference>
<dbReference type="InterPro" id="IPR015424">
    <property type="entry name" value="PyrdxlP-dep_Trfase"/>
</dbReference>
<accession>A0A7C4GA00</accession>
<dbReference type="GO" id="GO:0030170">
    <property type="term" value="F:pyridoxal phosphate binding"/>
    <property type="evidence" value="ECO:0007669"/>
    <property type="project" value="TreeGrafter"/>
</dbReference>
<comment type="similarity">
    <text evidence="3">Belongs to the DegT/DnrJ/EryC1 family.</text>
</comment>
<dbReference type="Gene3D" id="3.90.1150.10">
    <property type="entry name" value="Aspartate Aminotransferase, domain 1"/>
    <property type="match status" value="1"/>
</dbReference>
<sequence>MQSRNRPERIPLAGSLLGPAERRLVLSVLRSGRLALGPLARRFERQLARFIGVRHAVAVSSGTAGLHLVVRALGLTEGDEVITTPFSFVASTNCLLYERVQPVFVDIDPRTLNLDPARVEAAVTPRTRAILGVDVFGLPADWPALRQIARRHSLALIEDSCEALGSRLGRVRCGAFGDAGVFAFYPNKQLTTGEGGMVVTDSRRIADACRSMANQGRRAAAGNWLEHTQLGYNYRLDELSAALGLAQLGRLRLLLSRRRRIATEYCRLLAAEPGIILPSAPPGTEVSWFVFVVRLTTEFNGADRNRILAALRRRGIECSDYFRPIHLQPFFRRRFGFRRGDFPLAEAAADRTIALPFAPNLTRRQVCRVAAELRRAIATVKSDPPARRPKGGNRVQSS</sequence>
<dbReference type="Gene3D" id="3.40.640.10">
    <property type="entry name" value="Type I PLP-dependent aspartate aminotransferase-like (Major domain)"/>
    <property type="match status" value="1"/>
</dbReference>
<dbReference type="AlphaFoldDB" id="A0A7C4GA00"/>
<dbReference type="CDD" id="cd00616">
    <property type="entry name" value="AHBA_syn"/>
    <property type="match status" value="1"/>
</dbReference>
<name>A0A7C4GA00_UNCW3</name>
<evidence type="ECO:0000256" key="3">
    <source>
        <dbReference type="RuleBase" id="RU004508"/>
    </source>
</evidence>
<gene>
    <name evidence="4" type="ORF">ENS41_04490</name>
</gene>
<dbReference type="InterPro" id="IPR015421">
    <property type="entry name" value="PyrdxlP-dep_Trfase_major"/>
</dbReference>
<dbReference type="PANTHER" id="PTHR30244:SF39">
    <property type="entry name" value="BLR3650 PROTEIN"/>
    <property type="match status" value="1"/>
</dbReference>
<keyword evidence="4" id="KW-0032">Aminotransferase</keyword>
<evidence type="ECO:0000313" key="4">
    <source>
        <dbReference type="EMBL" id="HGK28194.1"/>
    </source>
</evidence>
<dbReference type="Pfam" id="PF01041">
    <property type="entry name" value="DegT_DnrJ_EryC1"/>
    <property type="match status" value="1"/>
</dbReference>
<protein>
    <submittedName>
        <fullName evidence="4">DegT/DnrJ/EryC1/StrS family aminotransferase</fullName>
    </submittedName>
</protein>
<dbReference type="PIRSF" id="PIRSF000390">
    <property type="entry name" value="PLP_StrS"/>
    <property type="match status" value="1"/>
</dbReference>
<organism evidence="4">
    <name type="scientific">candidate division WOR-3 bacterium</name>
    <dbReference type="NCBI Taxonomy" id="2052148"/>
    <lineage>
        <taxon>Bacteria</taxon>
        <taxon>Bacteria division WOR-3</taxon>
    </lineage>
</organism>
<dbReference type="GO" id="GO:0000271">
    <property type="term" value="P:polysaccharide biosynthetic process"/>
    <property type="evidence" value="ECO:0007669"/>
    <property type="project" value="TreeGrafter"/>
</dbReference>
<dbReference type="InterPro" id="IPR015422">
    <property type="entry name" value="PyrdxlP-dep_Trfase_small"/>
</dbReference>
<keyword evidence="4" id="KW-0808">Transferase</keyword>
<dbReference type="SUPFAM" id="SSF53383">
    <property type="entry name" value="PLP-dependent transferases"/>
    <property type="match status" value="1"/>
</dbReference>
<feature type="modified residue" description="N6-(pyridoxal phosphate)lysine" evidence="2">
    <location>
        <position position="188"/>
    </location>
</feature>